<name>A0A919YDD7_9BACL</name>
<organism evidence="1 2">
    <name type="scientific">Paenibacillus azoreducens</name>
    <dbReference type="NCBI Taxonomy" id="116718"/>
    <lineage>
        <taxon>Bacteria</taxon>
        <taxon>Bacillati</taxon>
        <taxon>Bacillota</taxon>
        <taxon>Bacilli</taxon>
        <taxon>Bacillales</taxon>
        <taxon>Paenibacillaceae</taxon>
        <taxon>Paenibacillus</taxon>
    </lineage>
</organism>
<accession>A0A919YDD7</accession>
<reference evidence="1 2" key="1">
    <citation type="submission" date="2021-03" db="EMBL/GenBank/DDBJ databases">
        <title>Antimicrobial resistance genes in bacteria isolated from Japanese honey, and their potential for conferring macrolide and lincosamide resistance in the American foulbrood pathogen Paenibacillus larvae.</title>
        <authorList>
            <person name="Okamoto M."/>
            <person name="Kumagai M."/>
            <person name="Kanamori H."/>
            <person name="Takamatsu D."/>
        </authorList>
    </citation>
    <scope>NUCLEOTIDE SEQUENCE [LARGE SCALE GENOMIC DNA]</scope>
    <source>
        <strain evidence="1 2">J34TS1</strain>
    </source>
</reference>
<dbReference type="Proteomes" id="UP000682811">
    <property type="component" value="Unassembled WGS sequence"/>
</dbReference>
<dbReference type="RefSeq" id="WP_237100234.1">
    <property type="nucleotide sequence ID" value="NZ_AP025343.1"/>
</dbReference>
<dbReference type="SUPFAM" id="SSF55781">
    <property type="entry name" value="GAF domain-like"/>
    <property type="match status" value="1"/>
</dbReference>
<evidence type="ECO:0000313" key="1">
    <source>
        <dbReference type="EMBL" id="GIO46740.1"/>
    </source>
</evidence>
<sequence>MRNIGVTGIASPNGNVLAAISPIGPSERMEQHVERWLALLLQMPQEMSRLNGFL</sequence>
<protein>
    <submittedName>
        <fullName evidence="1">Uncharacterized protein</fullName>
    </submittedName>
</protein>
<gene>
    <name evidence="1" type="ORF">J34TS1_15050</name>
</gene>
<dbReference type="AlphaFoldDB" id="A0A919YDD7"/>
<dbReference type="EMBL" id="BORT01000005">
    <property type="protein sequence ID" value="GIO46740.1"/>
    <property type="molecule type" value="Genomic_DNA"/>
</dbReference>
<keyword evidence="2" id="KW-1185">Reference proteome</keyword>
<evidence type="ECO:0000313" key="2">
    <source>
        <dbReference type="Proteomes" id="UP000682811"/>
    </source>
</evidence>
<proteinExistence type="predicted"/>
<comment type="caution">
    <text evidence="1">The sequence shown here is derived from an EMBL/GenBank/DDBJ whole genome shotgun (WGS) entry which is preliminary data.</text>
</comment>